<evidence type="ECO:0000313" key="2">
    <source>
        <dbReference type="Proteomes" id="UP001223586"/>
    </source>
</evidence>
<comment type="caution">
    <text evidence="1">The sequence shown here is derived from an EMBL/GenBank/DDBJ whole genome shotgun (WGS) entry which is preliminary data.</text>
</comment>
<dbReference type="EMBL" id="JAUSTT010000016">
    <property type="protein sequence ID" value="MDQ0176845.1"/>
    <property type="molecule type" value="Genomic_DNA"/>
</dbReference>
<protein>
    <submittedName>
        <fullName evidence="1">Uncharacterized protein</fullName>
    </submittedName>
</protein>
<evidence type="ECO:0000313" key="1">
    <source>
        <dbReference type="EMBL" id="MDQ0176845.1"/>
    </source>
</evidence>
<gene>
    <name evidence="1" type="ORF">J2S08_002703</name>
</gene>
<dbReference type="Proteomes" id="UP001223586">
    <property type="component" value="Unassembled WGS sequence"/>
</dbReference>
<organism evidence="1 2">
    <name type="scientific">Bacillus chungangensis</name>
    <dbReference type="NCBI Taxonomy" id="587633"/>
    <lineage>
        <taxon>Bacteria</taxon>
        <taxon>Bacillati</taxon>
        <taxon>Bacillota</taxon>
        <taxon>Bacilli</taxon>
        <taxon>Bacillales</taxon>
        <taxon>Bacillaceae</taxon>
        <taxon>Bacillus</taxon>
    </lineage>
</organism>
<proteinExistence type="predicted"/>
<reference evidence="1 2" key="1">
    <citation type="submission" date="2023-07" db="EMBL/GenBank/DDBJ databases">
        <title>Genomic Encyclopedia of Type Strains, Phase IV (KMG-IV): sequencing the most valuable type-strain genomes for metagenomic binning, comparative biology and taxonomic classification.</title>
        <authorList>
            <person name="Goeker M."/>
        </authorList>
    </citation>
    <scope>NUCLEOTIDE SEQUENCE [LARGE SCALE GENOMIC DNA]</scope>
    <source>
        <strain evidence="1 2">DSM 23837</strain>
    </source>
</reference>
<sequence>MSNQMITSEDYNMQMTLFPETDEKKSLKNDLLLPLMFNLKKQLRKIVSFS</sequence>
<keyword evidence="2" id="KW-1185">Reference proteome</keyword>
<name>A0ABT9WU78_9BACI</name>
<accession>A0ABT9WU78</accession>
<dbReference type="RefSeq" id="WP_307230322.1">
    <property type="nucleotide sequence ID" value="NZ_JAUSTT010000016.1"/>
</dbReference>